<dbReference type="PRINTS" id="PR00625">
    <property type="entry name" value="JDOMAIN"/>
</dbReference>
<dbReference type="SMART" id="SM00271">
    <property type="entry name" value="DnaJ"/>
    <property type="match status" value="1"/>
</dbReference>
<name>J9G1G9_9ZZZZ</name>
<organism evidence="3">
    <name type="scientific">gut metagenome</name>
    <dbReference type="NCBI Taxonomy" id="749906"/>
    <lineage>
        <taxon>unclassified sequences</taxon>
        <taxon>metagenomes</taxon>
        <taxon>organismal metagenomes</taxon>
    </lineage>
</organism>
<evidence type="ECO:0000259" key="2">
    <source>
        <dbReference type="PROSITE" id="PS50076"/>
    </source>
</evidence>
<dbReference type="Gene3D" id="1.10.287.110">
    <property type="entry name" value="DnaJ domain"/>
    <property type="match status" value="1"/>
</dbReference>
<dbReference type="InterPro" id="IPR001623">
    <property type="entry name" value="DnaJ_domain"/>
</dbReference>
<reference evidence="3" key="1">
    <citation type="journal article" date="2012" name="PLoS ONE">
        <title>Gene sets for utilization of primary and secondary nutrition supplies in the distal gut of endangered iberian lynx.</title>
        <authorList>
            <person name="Alcaide M."/>
            <person name="Messina E."/>
            <person name="Richter M."/>
            <person name="Bargiela R."/>
            <person name="Peplies J."/>
            <person name="Huws S.A."/>
            <person name="Newbold C.J."/>
            <person name="Golyshin P.N."/>
            <person name="Simon M.A."/>
            <person name="Lopez G."/>
            <person name="Yakimov M.M."/>
            <person name="Ferrer M."/>
        </authorList>
    </citation>
    <scope>NUCLEOTIDE SEQUENCE</scope>
</reference>
<dbReference type="GO" id="GO:0005783">
    <property type="term" value="C:endoplasmic reticulum"/>
    <property type="evidence" value="ECO:0007669"/>
    <property type="project" value="TreeGrafter"/>
</dbReference>
<proteinExistence type="predicted"/>
<dbReference type="CDD" id="cd06257">
    <property type="entry name" value="DnaJ"/>
    <property type="match status" value="1"/>
</dbReference>
<comment type="caution">
    <text evidence="3">The sequence shown here is derived from an EMBL/GenBank/DDBJ whole genome shotgun (WGS) entry which is preliminary data.</text>
</comment>
<dbReference type="EMBL" id="AMCI01003268">
    <property type="protein sequence ID" value="EJX00689.1"/>
    <property type="molecule type" value="Genomic_DNA"/>
</dbReference>
<accession>J9G1G9</accession>
<evidence type="ECO:0000313" key="3">
    <source>
        <dbReference type="EMBL" id="EJX00689.1"/>
    </source>
</evidence>
<dbReference type="GO" id="GO:0036503">
    <property type="term" value="P:ERAD pathway"/>
    <property type="evidence" value="ECO:0007669"/>
    <property type="project" value="TreeGrafter"/>
</dbReference>
<dbReference type="GO" id="GO:0051087">
    <property type="term" value="F:protein-folding chaperone binding"/>
    <property type="evidence" value="ECO:0007669"/>
    <property type="project" value="TreeGrafter"/>
</dbReference>
<evidence type="ECO:0000256" key="1">
    <source>
        <dbReference type="ARBA" id="ARBA00023186"/>
    </source>
</evidence>
<dbReference type="PROSITE" id="PS50076">
    <property type="entry name" value="DNAJ_2"/>
    <property type="match status" value="1"/>
</dbReference>
<dbReference type="GO" id="GO:0051787">
    <property type="term" value="F:misfolded protein binding"/>
    <property type="evidence" value="ECO:0007669"/>
    <property type="project" value="TreeGrafter"/>
</dbReference>
<gene>
    <name evidence="3" type="ORF">EVA_11203</name>
</gene>
<dbReference type="Pfam" id="PF00226">
    <property type="entry name" value="DnaJ"/>
    <property type="match status" value="1"/>
</dbReference>
<dbReference type="AlphaFoldDB" id="J9G1G9"/>
<protein>
    <submittedName>
        <fullName evidence="3">Protein containing Heat shock protein DnaJ</fullName>
    </submittedName>
</protein>
<feature type="non-terminal residue" evidence="3">
    <location>
        <position position="64"/>
    </location>
</feature>
<dbReference type="SUPFAM" id="SSF46565">
    <property type="entry name" value="Chaperone J-domain"/>
    <property type="match status" value="1"/>
</dbReference>
<keyword evidence="1" id="KW-0143">Chaperone</keyword>
<dbReference type="InterPro" id="IPR051948">
    <property type="entry name" value="Hsp70_co-chaperone_J-domain"/>
</dbReference>
<dbReference type="PANTHER" id="PTHR44360">
    <property type="entry name" value="DNAJ HOMOLOG SUBFAMILY B MEMBER 9"/>
    <property type="match status" value="1"/>
</dbReference>
<dbReference type="InterPro" id="IPR036869">
    <property type="entry name" value="J_dom_sf"/>
</dbReference>
<sequence>MSQPKDLYEILGVSRDATQEEIKKAYRKLARQYHPDINKEPDAEEKFKEINGAYEVLGNEDKRR</sequence>
<feature type="domain" description="J" evidence="2">
    <location>
        <begin position="6"/>
        <end position="64"/>
    </location>
</feature>
<keyword evidence="3" id="KW-0346">Stress response</keyword>
<dbReference type="PANTHER" id="PTHR44360:SF1">
    <property type="entry name" value="DNAJ HOMOLOG SUBFAMILY B MEMBER 9"/>
    <property type="match status" value="1"/>
</dbReference>